<dbReference type="RefSeq" id="WP_283344809.1">
    <property type="nucleotide sequence ID" value="NZ_JASHIF010000009.1"/>
</dbReference>
<name>A0ABT6Y9R7_9BACT</name>
<dbReference type="EMBL" id="JASHIF010000009">
    <property type="protein sequence ID" value="MDI9859976.1"/>
    <property type="molecule type" value="Genomic_DNA"/>
</dbReference>
<comment type="caution">
    <text evidence="1">The sequence shown here is derived from an EMBL/GenBank/DDBJ whole genome shotgun (WGS) entry which is preliminary data.</text>
</comment>
<evidence type="ECO:0000313" key="1">
    <source>
        <dbReference type="EMBL" id="MDI9859976.1"/>
    </source>
</evidence>
<evidence type="ECO:0000313" key="2">
    <source>
        <dbReference type="Proteomes" id="UP001236507"/>
    </source>
</evidence>
<gene>
    <name evidence="1" type="ORF">QM524_12215</name>
</gene>
<evidence type="ECO:0008006" key="3">
    <source>
        <dbReference type="Google" id="ProtNLM"/>
    </source>
</evidence>
<accession>A0ABT6Y9R7</accession>
<protein>
    <recommendedName>
        <fullName evidence="3">DUF4367 domain-containing protein</fullName>
    </recommendedName>
</protein>
<dbReference type="PROSITE" id="PS51257">
    <property type="entry name" value="PROKAR_LIPOPROTEIN"/>
    <property type="match status" value="1"/>
</dbReference>
<dbReference type="Proteomes" id="UP001236507">
    <property type="component" value="Unassembled WGS sequence"/>
</dbReference>
<proteinExistence type="predicted"/>
<keyword evidence="2" id="KW-1185">Reference proteome</keyword>
<sequence length="135" mass="15480">MDKTTSKILCIIAIISLYSCNQKQKAVSQKDNSFYVIKQELDKSDTLWVNHIPQDSDRVVVVDSFAYTLHQKSLQILKFTNPDAGVDSKVEAYFEKSLGIFLVKSKNWHLKYKLKSTDDSVEACIDKIQNLDFVK</sequence>
<reference evidence="1 2" key="1">
    <citation type="submission" date="2023-05" db="EMBL/GenBank/DDBJ databases">
        <title>Novel species of genus Flectobacillus isolated from stream in China.</title>
        <authorList>
            <person name="Lu H."/>
        </authorList>
    </citation>
    <scope>NUCLEOTIDE SEQUENCE [LARGE SCALE GENOMIC DNA]</scope>
    <source>
        <strain evidence="1 2">KCTC 42575</strain>
    </source>
</reference>
<organism evidence="1 2">
    <name type="scientific">Flectobacillus roseus</name>
    <dbReference type="NCBI Taxonomy" id="502259"/>
    <lineage>
        <taxon>Bacteria</taxon>
        <taxon>Pseudomonadati</taxon>
        <taxon>Bacteroidota</taxon>
        <taxon>Cytophagia</taxon>
        <taxon>Cytophagales</taxon>
        <taxon>Flectobacillaceae</taxon>
        <taxon>Flectobacillus</taxon>
    </lineage>
</organism>